<comment type="caution">
    <text evidence="1">The sequence shown here is derived from an EMBL/GenBank/DDBJ whole genome shotgun (WGS) entry which is preliminary data.</text>
</comment>
<dbReference type="EMBL" id="RJTM01000057">
    <property type="protein sequence ID" value="RNL88706.1"/>
    <property type="molecule type" value="Genomic_DNA"/>
</dbReference>
<evidence type="ECO:0000313" key="1">
    <source>
        <dbReference type="EMBL" id="RNL88706.1"/>
    </source>
</evidence>
<keyword evidence="2" id="KW-1185">Reference proteome</keyword>
<sequence>MIKKSVLFGFVALIGLNSCLNKEQKEGIKAIREISKEVEEHEEVTRSTEENGSFSIGIDGKQYDSSGFNAQLMAVEDTKRILILEASSEEGDINIQFHFRVPALKEGTYDAGNYMKRAAAGEEIEKKEVICTALFGEMMAEEGSVTVSDLDLKGNPNTISGKYEFTVQESNGKIKGVKGEFSEIGIYKVMGATME</sequence>
<accession>A0A3N0ELC6</accession>
<name>A0A3N0ELC6_SINP1</name>
<proteinExistence type="predicted"/>
<reference evidence="1 2" key="1">
    <citation type="submission" date="2018-10" db="EMBL/GenBank/DDBJ databases">
        <title>Sinomicrobium pectinilyticum sp. nov., a pectinase-producing bacterium isolated from alkaline and saline soil, and emended description of the genus Sinomicrobium.</title>
        <authorList>
            <person name="Cheng B."/>
            <person name="Li C."/>
            <person name="Lai Q."/>
            <person name="Du M."/>
            <person name="Shao Z."/>
            <person name="Xu P."/>
            <person name="Yang C."/>
        </authorList>
    </citation>
    <scope>NUCLEOTIDE SEQUENCE [LARGE SCALE GENOMIC DNA]</scope>
    <source>
        <strain evidence="1 2">5DNS001</strain>
    </source>
</reference>
<gene>
    <name evidence="1" type="ORF">ED312_07920</name>
</gene>
<dbReference type="Proteomes" id="UP000267469">
    <property type="component" value="Unassembled WGS sequence"/>
</dbReference>
<dbReference type="AlphaFoldDB" id="A0A3N0ELC6"/>
<organism evidence="1 2">
    <name type="scientific">Sinomicrobium pectinilyticum</name>
    <dbReference type="NCBI Taxonomy" id="1084421"/>
    <lineage>
        <taxon>Bacteria</taxon>
        <taxon>Pseudomonadati</taxon>
        <taxon>Bacteroidota</taxon>
        <taxon>Flavobacteriia</taxon>
        <taxon>Flavobacteriales</taxon>
        <taxon>Flavobacteriaceae</taxon>
        <taxon>Sinomicrobium</taxon>
    </lineage>
</organism>
<protein>
    <submittedName>
        <fullName evidence="1">Uncharacterized protein</fullName>
    </submittedName>
</protein>
<evidence type="ECO:0000313" key="2">
    <source>
        <dbReference type="Proteomes" id="UP000267469"/>
    </source>
</evidence>
<dbReference type="RefSeq" id="WP_123215467.1">
    <property type="nucleotide sequence ID" value="NZ_RJTM01000057.1"/>
</dbReference>